<sequence length="198" mass="22213">MTMYRAFRGVLLILTVLFVASCGGVDPQKSAPVGEAQVAELRAAILALGPGIDLEEADRAARVSFARTRELAIQYQITDSPLVHNTKVNMGLRPRGLCWHWAEDMETALVAQNFKTLEIHRAIASADNPFRIDHSTAIISRRGDDYRQGLVLDPWRKGGILHFDTVVADTDYDWVARDVVLERKARAKETRRRAKLSF</sequence>
<keyword evidence="2" id="KW-1185">Reference proteome</keyword>
<gene>
    <name evidence="1" type="ORF">C8D95_102214</name>
</gene>
<dbReference type="AlphaFoldDB" id="A0A316G9C3"/>
<dbReference type="Proteomes" id="UP000245390">
    <property type="component" value="Unassembled WGS sequence"/>
</dbReference>
<evidence type="ECO:0008006" key="3">
    <source>
        <dbReference type="Google" id="ProtNLM"/>
    </source>
</evidence>
<protein>
    <recommendedName>
        <fullName evidence="3">Lipoprotein</fullName>
    </recommendedName>
</protein>
<organism evidence="1 2">
    <name type="scientific">Silicimonas algicola</name>
    <dbReference type="NCBI Taxonomy" id="1826607"/>
    <lineage>
        <taxon>Bacteria</taxon>
        <taxon>Pseudomonadati</taxon>
        <taxon>Pseudomonadota</taxon>
        <taxon>Alphaproteobacteria</taxon>
        <taxon>Rhodobacterales</taxon>
        <taxon>Paracoccaceae</taxon>
    </lineage>
</organism>
<dbReference type="PROSITE" id="PS51257">
    <property type="entry name" value="PROKAR_LIPOPROTEIN"/>
    <property type="match status" value="1"/>
</dbReference>
<proteinExistence type="predicted"/>
<dbReference type="OrthoDB" id="5339359at2"/>
<evidence type="ECO:0000313" key="1">
    <source>
        <dbReference type="EMBL" id="PWK57569.1"/>
    </source>
</evidence>
<dbReference type="EMBL" id="QGGV01000002">
    <property type="protein sequence ID" value="PWK57569.1"/>
    <property type="molecule type" value="Genomic_DNA"/>
</dbReference>
<evidence type="ECO:0000313" key="2">
    <source>
        <dbReference type="Proteomes" id="UP000245390"/>
    </source>
</evidence>
<name>A0A316G9C3_9RHOB</name>
<dbReference type="KEGG" id="salo:EF888_13100"/>
<reference evidence="1 2" key="1">
    <citation type="submission" date="2018-05" db="EMBL/GenBank/DDBJ databases">
        <title>Genomic Encyclopedia of Type Strains, Phase IV (KMG-IV): sequencing the most valuable type-strain genomes for metagenomic binning, comparative biology and taxonomic classification.</title>
        <authorList>
            <person name="Goeker M."/>
        </authorList>
    </citation>
    <scope>NUCLEOTIDE SEQUENCE [LARGE SCALE GENOMIC DNA]</scope>
    <source>
        <strain evidence="1 2">DSM 103371</strain>
    </source>
</reference>
<comment type="caution">
    <text evidence="1">The sequence shown here is derived from an EMBL/GenBank/DDBJ whole genome shotgun (WGS) entry which is preliminary data.</text>
</comment>
<dbReference type="RefSeq" id="WP_109758167.1">
    <property type="nucleotide sequence ID" value="NZ_CP034588.1"/>
</dbReference>
<accession>A0A316G9C3</accession>